<evidence type="ECO:0000256" key="2">
    <source>
        <dbReference type="ARBA" id="ARBA00022692"/>
    </source>
</evidence>
<keyword evidence="2 5" id="KW-0812">Transmembrane</keyword>
<feature type="transmembrane region" description="Helical" evidence="5">
    <location>
        <begin position="81"/>
        <end position="104"/>
    </location>
</feature>
<evidence type="ECO:0000313" key="6">
    <source>
        <dbReference type="EMBL" id="SFG24356.1"/>
    </source>
</evidence>
<feature type="transmembrane region" description="Helical" evidence="5">
    <location>
        <begin position="26"/>
        <end position="45"/>
    </location>
</feature>
<proteinExistence type="predicted"/>
<evidence type="ECO:0000256" key="1">
    <source>
        <dbReference type="ARBA" id="ARBA00004141"/>
    </source>
</evidence>
<dbReference type="Proteomes" id="UP000182635">
    <property type="component" value="Unassembled WGS sequence"/>
</dbReference>
<protein>
    <submittedName>
        <fullName evidence="6">Uncharacterized membrane protein, required for colicin V production</fullName>
    </submittedName>
</protein>
<dbReference type="EMBL" id="FOPI01000007">
    <property type="protein sequence ID" value="SFG24356.1"/>
    <property type="molecule type" value="Genomic_DNA"/>
</dbReference>
<evidence type="ECO:0000256" key="5">
    <source>
        <dbReference type="SAM" id="Phobius"/>
    </source>
</evidence>
<comment type="subcellular location">
    <subcellularLocation>
        <location evidence="1">Membrane</location>
        <topology evidence="1">Multi-pass membrane protein</topology>
    </subcellularLocation>
</comment>
<feature type="transmembrane region" description="Helical" evidence="5">
    <location>
        <begin position="116"/>
        <end position="138"/>
    </location>
</feature>
<organism evidence="6 7">
    <name type="scientific">Ligilactobacillus ruminis DSM 20403 = NBRC 102161</name>
    <dbReference type="NCBI Taxonomy" id="1423798"/>
    <lineage>
        <taxon>Bacteria</taxon>
        <taxon>Bacillati</taxon>
        <taxon>Bacillota</taxon>
        <taxon>Bacilli</taxon>
        <taxon>Lactobacillales</taxon>
        <taxon>Lactobacillaceae</taxon>
        <taxon>Ligilactobacillus</taxon>
    </lineage>
</organism>
<sequence length="179" mass="19502">MSVSLIIVLLLIIAYRAGARRGLVQTIVNVVGYVAVAFAAGYLAHEYGPCFAEKMPQIANEGNGFLAVAGINLNSSFYQIMLFWIFTIGLGIVFRMMSGSIGIFAKIPVVSSVNRILGGLASFLMMYAVIFFALLFAASWPNARVRNSIDDSTIARFILNKTPGLSEKIISDWLPIKDV</sequence>
<dbReference type="OrthoDB" id="2143375at2"/>
<dbReference type="AlphaFoldDB" id="A0A1I2QF20"/>
<dbReference type="InterPro" id="IPR003825">
    <property type="entry name" value="Colicin-V_CvpA"/>
</dbReference>
<gene>
    <name evidence="6" type="ORF">SAMN02910432_00504</name>
</gene>
<evidence type="ECO:0000313" key="7">
    <source>
        <dbReference type="Proteomes" id="UP000182635"/>
    </source>
</evidence>
<keyword evidence="3 5" id="KW-1133">Transmembrane helix</keyword>
<dbReference type="RefSeq" id="WP_014073806.1">
    <property type="nucleotide sequence ID" value="NZ_AYYL01000010.1"/>
</dbReference>
<evidence type="ECO:0000256" key="3">
    <source>
        <dbReference type="ARBA" id="ARBA00022989"/>
    </source>
</evidence>
<dbReference type="PANTHER" id="PTHR37306:SF1">
    <property type="entry name" value="COLICIN V PRODUCTION PROTEIN"/>
    <property type="match status" value="1"/>
</dbReference>
<dbReference type="Pfam" id="PF02674">
    <property type="entry name" value="Colicin_V"/>
    <property type="match status" value="1"/>
</dbReference>
<name>A0A1I2QF20_9LACO</name>
<keyword evidence="4 5" id="KW-0472">Membrane</keyword>
<dbReference type="PANTHER" id="PTHR37306">
    <property type="entry name" value="COLICIN V PRODUCTION PROTEIN"/>
    <property type="match status" value="1"/>
</dbReference>
<dbReference type="GO" id="GO:0009403">
    <property type="term" value="P:toxin biosynthetic process"/>
    <property type="evidence" value="ECO:0007669"/>
    <property type="project" value="InterPro"/>
</dbReference>
<dbReference type="GeneID" id="29801647"/>
<reference evidence="7" key="1">
    <citation type="submission" date="2016-10" db="EMBL/GenBank/DDBJ databases">
        <authorList>
            <person name="Varghese N."/>
            <person name="Submissions S."/>
        </authorList>
    </citation>
    <scope>NUCLEOTIDE SEQUENCE [LARGE SCALE GENOMIC DNA]</scope>
    <source>
        <strain evidence="7">DSM 20403</strain>
    </source>
</reference>
<dbReference type="GO" id="GO:0016020">
    <property type="term" value="C:membrane"/>
    <property type="evidence" value="ECO:0007669"/>
    <property type="project" value="UniProtKB-SubCell"/>
</dbReference>
<accession>A0A1I2QF20</accession>
<evidence type="ECO:0000256" key="4">
    <source>
        <dbReference type="ARBA" id="ARBA00023136"/>
    </source>
</evidence>